<reference evidence="3 4" key="1">
    <citation type="submission" date="2016-03" db="EMBL/GenBank/DDBJ databases">
        <title>EvidentialGene: Evidence-directed Construction of Genes on Genomes.</title>
        <authorList>
            <person name="Gilbert D.G."/>
            <person name="Choi J.-H."/>
            <person name="Mockaitis K."/>
            <person name="Colbourne J."/>
            <person name="Pfrender M."/>
        </authorList>
    </citation>
    <scope>NUCLEOTIDE SEQUENCE [LARGE SCALE GENOMIC DNA]</scope>
    <source>
        <strain evidence="3 4">Xinb3</strain>
        <tissue evidence="3">Complete organism</tissue>
    </source>
</reference>
<feature type="non-terminal residue" evidence="3">
    <location>
        <position position="1"/>
    </location>
</feature>
<protein>
    <recommendedName>
        <fullName evidence="2">Reverse transcriptase Ty1/copia-type domain-containing protein</fullName>
    </recommendedName>
</protein>
<evidence type="ECO:0000313" key="3">
    <source>
        <dbReference type="EMBL" id="KZR95828.1"/>
    </source>
</evidence>
<accession>A0A164DIU6</accession>
<evidence type="ECO:0000313" key="4">
    <source>
        <dbReference type="Proteomes" id="UP000076858"/>
    </source>
</evidence>
<organism evidence="3 4">
    <name type="scientific">Daphnia magna</name>
    <dbReference type="NCBI Taxonomy" id="35525"/>
    <lineage>
        <taxon>Eukaryota</taxon>
        <taxon>Metazoa</taxon>
        <taxon>Ecdysozoa</taxon>
        <taxon>Arthropoda</taxon>
        <taxon>Crustacea</taxon>
        <taxon>Branchiopoda</taxon>
        <taxon>Diplostraca</taxon>
        <taxon>Cladocera</taxon>
        <taxon>Anomopoda</taxon>
        <taxon>Daphniidae</taxon>
        <taxon>Daphnia</taxon>
    </lineage>
</organism>
<feature type="compositionally biased region" description="Polar residues" evidence="1">
    <location>
        <begin position="34"/>
        <end position="44"/>
    </location>
</feature>
<sequence>ANSCFEEEMRLPQAPQLDVSIQSENIQDEPALSIESQEVETSNPSREEANTKELAGNPRAGETQEPSLGRRIRRPPVRWIDESTNKFYAKFAAVGAVEEPTNFRSAMESPQADQLEIAMEEEMDSLINNKTWTLTNLPPGRQAIQNRWVYKLKLDGEGKIRRFKARLVAKGFTQRPGMDFHETFSPVVKYESLRVILSIAA</sequence>
<evidence type="ECO:0000256" key="1">
    <source>
        <dbReference type="SAM" id="MobiDB-lite"/>
    </source>
</evidence>
<dbReference type="Proteomes" id="UP000076858">
    <property type="component" value="Unassembled WGS sequence"/>
</dbReference>
<evidence type="ECO:0000259" key="2">
    <source>
        <dbReference type="Pfam" id="PF07727"/>
    </source>
</evidence>
<gene>
    <name evidence="3" type="ORF">APZ42_010178</name>
</gene>
<proteinExistence type="predicted"/>
<feature type="region of interest" description="Disordered" evidence="1">
    <location>
        <begin position="1"/>
        <end position="72"/>
    </location>
</feature>
<dbReference type="Pfam" id="PF07727">
    <property type="entry name" value="RVT_2"/>
    <property type="match status" value="1"/>
</dbReference>
<dbReference type="OrthoDB" id="8188638at2759"/>
<dbReference type="AlphaFoldDB" id="A0A164DIU6"/>
<dbReference type="STRING" id="35525.A0A164DIU6"/>
<dbReference type="InterPro" id="IPR013103">
    <property type="entry name" value="RVT_2"/>
</dbReference>
<feature type="domain" description="Reverse transcriptase Ty1/copia-type" evidence="2">
    <location>
        <begin position="129"/>
        <end position="201"/>
    </location>
</feature>
<name>A0A164DIU6_9CRUS</name>
<feature type="non-terminal residue" evidence="3">
    <location>
        <position position="201"/>
    </location>
</feature>
<dbReference type="EMBL" id="LRGB01027064">
    <property type="protein sequence ID" value="KZR95828.1"/>
    <property type="molecule type" value="Genomic_DNA"/>
</dbReference>
<keyword evidence="4" id="KW-1185">Reference proteome</keyword>
<comment type="caution">
    <text evidence="3">The sequence shown here is derived from an EMBL/GenBank/DDBJ whole genome shotgun (WGS) entry which is preliminary data.</text>
</comment>